<dbReference type="PANTHER" id="PTHR43788">
    <property type="entry name" value="DNA2/NAM7 HELICASE FAMILY MEMBER"/>
    <property type="match status" value="1"/>
</dbReference>
<dbReference type="Proteomes" id="UP000618926">
    <property type="component" value="Unassembled WGS sequence"/>
</dbReference>
<comment type="caution">
    <text evidence="10">The sequence shown here is derived from an EMBL/GenBank/DDBJ whole genome shotgun (WGS) entry which is preliminary data.</text>
</comment>
<keyword evidence="3" id="KW-0378">Hydrolase</keyword>
<gene>
    <name evidence="10" type="ORF">IIE05_16490</name>
</gene>
<dbReference type="SUPFAM" id="SSF52540">
    <property type="entry name" value="P-loop containing nucleoside triphosphate hydrolases"/>
    <property type="match status" value="1"/>
</dbReference>
<dbReference type="Pfam" id="PF13087">
    <property type="entry name" value="AAA_12"/>
    <property type="match status" value="1"/>
</dbReference>
<dbReference type="SUPFAM" id="SSF52980">
    <property type="entry name" value="Restriction endonuclease-like"/>
    <property type="match status" value="1"/>
</dbReference>
<dbReference type="RefSeq" id="WP_192905961.1">
    <property type="nucleotide sequence ID" value="NZ_JADBFD010000031.1"/>
</dbReference>
<feature type="domain" description="DNA2/NAM7 helicase helicase" evidence="7">
    <location>
        <begin position="454"/>
        <end position="587"/>
    </location>
</feature>
<evidence type="ECO:0000259" key="9">
    <source>
        <dbReference type="Pfam" id="PF18741"/>
    </source>
</evidence>
<dbReference type="Pfam" id="PF18741">
    <property type="entry name" value="MTES_1575"/>
    <property type="match status" value="1"/>
</dbReference>
<keyword evidence="4" id="KW-0347">Helicase</keyword>
<dbReference type="InterPro" id="IPR050534">
    <property type="entry name" value="Coronavir_polyprotein_1ab"/>
</dbReference>
<accession>A0ABR9NZ66</accession>
<dbReference type="InterPro" id="IPR011335">
    <property type="entry name" value="Restrct_endonuc-II-like"/>
</dbReference>
<dbReference type="Gene3D" id="3.40.960.10">
    <property type="entry name" value="VSR Endonuclease"/>
    <property type="match status" value="1"/>
</dbReference>
<proteinExistence type="inferred from homology"/>
<feature type="compositionally biased region" description="Polar residues" evidence="6">
    <location>
        <begin position="1569"/>
        <end position="1579"/>
    </location>
</feature>
<dbReference type="EMBL" id="JADBFD010000031">
    <property type="protein sequence ID" value="MBE2889561.1"/>
    <property type="molecule type" value="Genomic_DNA"/>
</dbReference>
<feature type="domain" description="DNA2/NAM7 helicase-like C-terminal" evidence="8">
    <location>
        <begin position="1216"/>
        <end position="1402"/>
    </location>
</feature>
<evidence type="ECO:0000256" key="6">
    <source>
        <dbReference type="SAM" id="MobiDB-lite"/>
    </source>
</evidence>
<keyword evidence="5" id="KW-0067">ATP-binding</keyword>
<protein>
    <submittedName>
        <fullName evidence="10">AAA family ATPase</fullName>
    </submittedName>
</protein>
<keyword evidence="11" id="KW-1185">Reference proteome</keyword>
<feature type="region of interest" description="Disordered" evidence="6">
    <location>
        <begin position="421"/>
        <end position="449"/>
    </location>
</feature>
<evidence type="ECO:0000256" key="5">
    <source>
        <dbReference type="ARBA" id="ARBA00022840"/>
    </source>
</evidence>
<dbReference type="Pfam" id="PF13086">
    <property type="entry name" value="AAA_11"/>
    <property type="match status" value="1"/>
</dbReference>
<comment type="similarity">
    <text evidence="1">Belongs to the DNA2/NAM7 helicase family.</text>
</comment>
<dbReference type="Gene3D" id="3.40.50.300">
    <property type="entry name" value="P-loop containing nucleotide triphosphate hydrolases"/>
    <property type="match status" value="3"/>
</dbReference>
<feature type="compositionally biased region" description="Acidic residues" evidence="6">
    <location>
        <begin position="425"/>
        <end position="435"/>
    </location>
</feature>
<dbReference type="InterPro" id="IPR047187">
    <property type="entry name" value="SF1_C_Upf1"/>
</dbReference>
<organism evidence="10 11">
    <name type="scientific">Geobacter anodireducens</name>
    <dbReference type="NCBI Taxonomy" id="1340425"/>
    <lineage>
        <taxon>Bacteria</taxon>
        <taxon>Pseudomonadati</taxon>
        <taxon>Thermodesulfobacteriota</taxon>
        <taxon>Desulfuromonadia</taxon>
        <taxon>Geobacterales</taxon>
        <taxon>Geobacteraceae</taxon>
        <taxon>Geobacter</taxon>
    </lineage>
</organism>
<evidence type="ECO:0000256" key="1">
    <source>
        <dbReference type="ARBA" id="ARBA00007913"/>
    </source>
</evidence>
<evidence type="ECO:0000256" key="2">
    <source>
        <dbReference type="ARBA" id="ARBA00022741"/>
    </source>
</evidence>
<feature type="region of interest" description="Disordered" evidence="6">
    <location>
        <begin position="1560"/>
        <end position="1585"/>
    </location>
</feature>
<dbReference type="CDD" id="cd18808">
    <property type="entry name" value="SF1_C_Upf1"/>
    <property type="match status" value="1"/>
</dbReference>
<dbReference type="PANTHER" id="PTHR43788:SF8">
    <property type="entry name" value="DNA-BINDING PROTEIN SMUBP-2"/>
    <property type="match status" value="1"/>
</dbReference>
<dbReference type="InterPro" id="IPR041679">
    <property type="entry name" value="DNA2/NAM7-like_C"/>
</dbReference>
<evidence type="ECO:0000256" key="3">
    <source>
        <dbReference type="ARBA" id="ARBA00022801"/>
    </source>
</evidence>
<sequence>MNSSRPLLNESAQSLEELFHSYRSDPVRLKEIADELSYRSTAKAQALLAEVSVVLSKVQGDAAEPHLEQVASHDPKLISLIDYLNNLAQVTTATTLDLVNYQNVLWLETVPRDPAVKCFSRHWGPDENVAEDVWVDVIKMAEPSLPTGLKSIEQWVDETTLQNVDGTPVLRDTIVVTTTKTDPETGTQVDTVEKRHLKDYPEVRSTFDSWIEQKWRNWAVARRRWNEVQKAYGALFTIYQEQQRLGEQYELVLSLGLLTWKPAPNLPPLRRHLVTGKASLEYDASNGHFTVRASSDGDQAELELDMIDPTVYPPNASGLRETATALRDNIWDRAHLDAVLSAVANSLEKQGKGSYDPDAYMPSGQAAGPTPLVEFAPALILRKRSIKGLIGILADMRRHIEAGVSIPAPFLELCEAAPKSSAAEASEDDKEDSFGELDASGRPPEPIYFPIDSNPQQRAIVRKLGAKRGVLVQGPPGTGKSTTIVNLVCHLLATGKRVLVTAKTPRALESLHDKIPAEVAPLCISMLGASVTDERLSLAKSVEGILFHANNRNEARDKKRVAEVETQLAMNLEKRAALKKQIISLRERETYKHHIAGNTYSGTAAAIATRVRDEASSFSWFNDTLAESDTCPLSREEVTRLKRLVADVSIDAETELAQYFPAVGKDVPDPSTCREDWVAAADLRPFVETGKESLDSPEGTALSSTQPGKVADIVAELDKLLAGVASTLNRPMPWMDRCVREILNDIDRPWREVHRLTLDRIPVLKAQAEKVKGYNVEIPEGVDHRRLTADARAVRDHYAKGKGLKRLIFLQDPIVEKHCGTLQLCYVDGKCCLDSDPLGKLIEYLSAEQAIFEVWTYWQGKVDHKPSHHFIVEVAIIEEHLEALEHALELYDLRDTAIKAIDAVNGLARPHWGDTAAVSGLAQTCRVVQAKTALGGVEARLHAAEGQVAAAAAKPNAHPLCLELLAAFRAADIDTYHKTTERILTLAKRFEGVVDKRDLLTRLAVKAPLLASYITTTRDISAVVDRLDKLEAAWTWRQALAWLESFDSVDDATLDRSYRRLEDSYLKDLAELVSLKAWNYCLDRMDSERQSRLQAWQLAMKRIGKGTGKRTHSNRMDAQRHLNVCKTAVPAWIMPLHRVYETLEGAPRAFDVIIIDEASQAGYEALPLMFLGEKLIVVGDDMQISPENPGVDVGIVANLIKTHLKQFELRDTFGMESSLFAHASVRFGNRVVLREHFRCAPEIIRFSDKLCYQANPLIPLKQCPPNRLEPLRSVYVAGGYRQGSGDSVLNRPEAETLVEHVKACVSNPRYNGMTMGVISLQGKGQAKLIENLLVKAIGVEEMQERRLLCGNPYSFQGDERDVVFLSMVAAEGETRFIALTTDHDMRRFNVAASRAKEQLWLFHSVTLNDLSSSCYRHKLLSHFLNPVAPDITGFDYDDLVRTAHRANRTLEDPPRPFDSWFEVDVALDIAGQGYTVVPQFKFGEYRIDLVVQGGNSMLAVECDGEFWHGPDALDSDFKRQRDLQRCGWVFYRLRDSAYRVDRKKALAGLWPLLEERGIFPNGHHESPSEETSTDYQTDSDPAGYTNEEADELDMILAEEHEEHEEEDGEEQAGLFDSCLIEGCPKTVQEMLALKPRELRRLIYNVIQAKSGQTCVREHVSTLVLKACKVRTSGQPRRQFMRKVEGQVATMVRDGVLVPYKSKNNRLRLGWKSPN</sequence>
<dbReference type="InterPro" id="IPR049468">
    <property type="entry name" value="Restrct_endonuc-II-like_dom"/>
</dbReference>
<evidence type="ECO:0000256" key="4">
    <source>
        <dbReference type="ARBA" id="ARBA00022806"/>
    </source>
</evidence>
<keyword evidence="2" id="KW-0547">Nucleotide-binding</keyword>
<evidence type="ECO:0000313" key="11">
    <source>
        <dbReference type="Proteomes" id="UP000618926"/>
    </source>
</evidence>
<evidence type="ECO:0000259" key="8">
    <source>
        <dbReference type="Pfam" id="PF13087"/>
    </source>
</evidence>
<dbReference type="InterPro" id="IPR027417">
    <property type="entry name" value="P-loop_NTPase"/>
</dbReference>
<dbReference type="InterPro" id="IPR041677">
    <property type="entry name" value="DNA2/NAM7_AAA_11"/>
</dbReference>
<feature type="domain" description="Restriction endonuclease type II-like" evidence="9">
    <location>
        <begin position="1461"/>
        <end position="1551"/>
    </location>
</feature>
<evidence type="ECO:0000313" key="10">
    <source>
        <dbReference type="EMBL" id="MBE2889561.1"/>
    </source>
</evidence>
<reference evidence="10 11" key="1">
    <citation type="submission" date="2020-10" db="EMBL/GenBank/DDBJ databases">
        <title>Investigation of anaerobic biodegradation of phenanthrene by a sulfate-dependent Geobacter anodireducens strain PheS2.</title>
        <authorList>
            <person name="Zhang Z."/>
        </authorList>
    </citation>
    <scope>NUCLEOTIDE SEQUENCE [LARGE SCALE GENOMIC DNA]</scope>
    <source>
        <strain evidence="10 11">PheS2</strain>
    </source>
</reference>
<evidence type="ECO:0000259" key="7">
    <source>
        <dbReference type="Pfam" id="PF13086"/>
    </source>
</evidence>
<name>A0ABR9NZ66_9BACT</name>